<evidence type="ECO:0000313" key="2">
    <source>
        <dbReference type="Proteomes" id="UP000838412"/>
    </source>
</evidence>
<keyword evidence="2" id="KW-1185">Reference proteome</keyword>
<evidence type="ECO:0000313" key="1">
    <source>
        <dbReference type="EMBL" id="CAH1264517.1"/>
    </source>
</evidence>
<organism evidence="1 2">
    <name type="scientific">Branchiostoma lanceolatum</name>
    <name type="common">Common lancelet</name>
    <name type="synonym">Amphioxus lanceolatum</name>
    <dbReference type="NCBI Taxonomy" id="7740"/>
    <lineage>
        <taxon>Eukaryota</taxon>
        <taxon>Metazoa</taxon>
        <taxon>Chordata</taxon>
        <taxon>Cephalochordata</taxon>
        <taxon>Leptocardii</taxon>
        <taxon>Amphioxiformes</taxon>
        <taxon>Branchiostomatidae</taxon>
        <taxon>Branchiostoma</taxon>
    </lineage>
</organism>
<reference evidence="1" key="1">
    <citation type="submission" date="2022-01" db="EMBL/GenBank/DDBJ databases">
        <authorList>
            <person name="Braso-Vives M."/>
        </authorList>
    </citation>
    <scope>NUCLEOTIDE SEQUENCE</scope>
</reference>
<dbReference type="AlphaFoldDB" id="A0A8J9ZX76"/>
<sequence>MLLYDVICYQLDWRTPKCCPGKCEYPMIWHEAGHGCPTTCENMTDEVTECRVAPVSGCLCPGNMVIKNRKCVAPEESTNCFCRGFNAPDYHMFDGKFFNYLSNCS</sequence>
<name>A0A8J9ZX76_BRALA</name>
<dbReference type="InterPro" id="IPR036084">
    <property type="entry name" value="Ser_inhib-like_sf"/>
</dbReference>
<dbReference type="EMBL" id="OV696690">
    <property type="protein sequence ID" value="CAH1264517.1"/>
    <property type="molecule type" value="Genomic_DNA"/>
</dbReference>
<accession>A0A8J9ZX76</accession>
<proteinExistence type="predicted"/>
<protein>
    <submittedName>
        <fullName evidence="1">Hypp3011 protein</fullName>
    </submittedName>
</protein>
<gene>
    <name evidence="1" type="primary">Hypp3011</name>
    <name evidence="1" type="ORF">BLAG_LOCUS18865</name>
</gene>
<dbReference type="Gene3D" id="2.10.25.10">
    <property type="entry name" value="Laminin"/>
    <property type="match status" value="1"/>
</dbReference>
<dbReference type="SUPFAM" id="SSF57567">
    <property type="entry name" value="Serine protease inhibitors"/>
    <property type="match status" value="1"/>
</dbReference>
<dbReference type="Proteomes" id="UP000838412">
    <property type="component" value="Chromosome 5"/>
</dbReference>